<accession>A0AAP0SDW8</accession>
<keyword evidence="1" id="KW-0732">Signal</keyword>
<evidence type="ECO:0000313" key="2">
    <source>
        <dbReference type="EMBL" id="KAK9293030.1"/>
    </source>
</evidence>
<reference evidence="2 3" key="1">
    <citation type="journal article" date="2024" name="Plant J.">
        <title>Genome sequences and population genomics reveal climatic adaptation and genomic divergence between two closely related sweetgum species.</title>
        <authorList>
            <person name="Xu W.Q."/>
            <person name="Ren C.Q."/>
            <person name="Zhang X.Y."/>
            <person name="Comes H.P."/>
            <person name="Liu X.H."/>
            <person name="Li Y.G."/>
            <person name="Kettle C.J."/>
            <person name="Jalonen R."/>
            <person name="Gaisberger H."/>
            <person name="Ma Y.Z."/>
            <person name="Qiu Y.X."/>
        </authorList>
    </citation>
    <scope>NUCLEOTIDE SEQUENCE [LARGE SCALE GENOMIC DNA]</scope>
    <source>
        <strain evidence="2">Hangzhou</strain>
    </source>
</reference>
<organism evidence="2 3">
    <name type="scientific">Liquidambar formosana</name>
    <name type="common">Formosan gum</name>
    <dbReference type="NCBI Taxonomy" id="63359"/>
    <lineage>
        <taxon>Eukaryota</taxon>
        <taxon>Viridiplantae</taxon>
        <taxon>Streptophyta</taxon>
        <taxon>Embryophyta</taxon>
        <taxon>Tracheophyta</taxon>
        <taxon>Spermatophyta</taxon>
        <taxon>Magnoliopsida</taxon>
        <taxon>eudicotyledons</taxon>
        <taxon>Gunneridae</taxon>
        <taxon>Pentapetalae</taxon>
        <taxon>Saxifragales</taxon>
        <taxon>Altingiaceae</taxon>
        <taxon>Liquidambar</taxon>
    </lineage>
</organism>
<gene>
    <name evidence="2" type="ORF">L1049_021014</name>
</gene>
<dbReference type="EMBL" id="JBBPBK010000001">
    <property type="protein sequence ID" value="KAK9293030.1"/>
    <property type="molecule type" value="Genomic_DNA"/>
</dbReference>
<evidence type="ECO:0000256" key="1">
    <source>
        <dbReference type="SAM" id="SignalP"/>
    </source>
</evidence>
<feature type="signal peptide" evidence="1">
    <location>
        <begin position="1"/>
        <end position="29"/>
    </location>
</feature>
<dbReference type="AlphaFoldDB" id="A0AAP0SDW8"/>
<evidence type="ECO:0000313" key="3">
    <source>
        <dbReference type="Proteomes" id="UP001415857"/>
    </source>
</evidence>
<protein>
    <submittedName>
        <fullName evidence="2">Uncharacterized protein</fullName>
    </submittedName>
</protein>
<feature type="chain" id="PRO_5042834423" evidence="1">
    <location>
        <begin position="30"/>
        <end position="108"/>
    </location>
</feature>
<name>A0AAP0SDW8_LIQFO</name>
<proteinExistence type="predicted"/>
<sequence length="108" mass="11889">MMKLRPASMEVLCRRVLSIFSLCISGTSSANGSEAEHPLTRPSRESRRAAAFVAGELKDGDVVGGDAFDPFEVYRIFEIANLLLDELDMKVVLFTDEGDDNDDDDITC</sequence>
<dbReference type="Proteomes" id="UP001415857">
    <property type="component" value="Unassembled WGS sequence"/>
</dbReference>
<keyword evidence="3" id="KW-1185">Reference proteome</keyword>
<comment type="caution">
    <text evidence="2">The sequence shown here is derived from an EMBL/GenBank/DDBJ whole genome shotgun (WGS) entry which is preliminary data.</text>
</comment>